<feature type="compositionally biased region" description="Polar residues" evidence="3">
    <location>
        <begin position="58"/>
        <end position="68"/>
    </location>
</feature>
<dbReference type="InterPro" id="IPR012580">
    <property type="entry name" value="NUC153"/>
</dbReference>
<feature type="domain" description="NUC153" evidence="4">
    <location>
        <begin position="36"/>
        <end position="63"/>
    </location>
</feature>
<dbReference type="GeneTree" id="ENSGT00390000004881"/>
<protein>
    <submittedName>
        <fullName evidence="5">ESF1 homolog</fullName>
    </submittedName>
</protein>
<dbReference type="Pfam" id="PF08159">
    <property type="entry name" value="NUC153"/>
    <property type="match status" value="1"/>
</dbReference>
<dbReference type="GO" id="GO:0005730">
    <property type="term" value="C:nucleolus"/>
    <property type="evidence" value="ECO:0007669"/>
    <property type="project" value="UniProtKB-SubCell"/>
</dbReference>
<accession>A0A3Q3G484</accession>
<dbReference type="PANTHER" id="PTHR12202">
    <property type="entry name" value="ESF1 HOMOLOG"/>
    <property type="match status" value="1"/>
</dbReference>
<feature type="compositionally biased region" description="Basic and acidic residues" evidence="3">
    <location>
        <begin position="69"/>
        <end position="95"/>
    </location>
</feature>
<evidence type="ECO:0000313" key="5">
    <source>
        <dbReference type="Ensembl" id="ENSLBEP00000027891.1"/>
    </source>
</evidence>
<evidence type="ECO:0000256" key="2">
    <source>
        <dbReference type="ARBA" id="ARBA00023242"/>
    </source>
</evidence>
<dbReference type="GO" id="GO:0006364">
    <property type="term" value="P:rRNA processing"/>
    <property type="evidence" value="ECO:0007669"/>
    <property type="project" value="InterPro"/>
</dbReference>
<organism evidence="5 6">
    <name type="scientific">Labrus bergylta</name>
    <name type="common">ballan wrasse</name>
    <dbReference type="NCBI Taxonomy" id="56723"/>
    <lineage>
        <taxon>Eukaryota</taxon>
        <taxon>Metazoa</taxon>
        <taxon>Chordata</taxon>
        <taxon>Craniata</taxon>
        <taxon>Vertebrata</taxon>
        <taxon>Euteleostomi</taxon>
        <taxon>Actinopterygii</taxon>
        <taxon>Neopterygii</taxon>
        <taxon>Teleostei</taxon>
        <taxon>Neoteleostei</taxon>
        <taxon>Acanthomorphata</taxon>
        <taxon>Eupercaria</taxon>
        <taxon>Labriformes</taxon>
        <taxon>Labridae</taxon>
        <taxon>Labrus</taxon>
    </lineage>
</organism>
<reference evidence="5" key="2">
    <citation type="submission" date="2025-09" db="UniProtKB">
        <authorList>
            <consortium name="Ensembl"/>
        </authorList>
    </citation>
    <scope>IDENTIFICATION</scope>
</reference>
<evidence type="ECO:0000259" key="4">
    <source>
        <dbReference type="Pfam" id="PF08159"/>
    </source>
</evidence>
<comment type="subcellular location">
    <subcellularLocation>
        <location evidence="1">Nucleus</location>
        <location evidence="1">Nucleolus</location>
    </subcellularLocation>
</comment>
<keyword evidence="6" id="KW-1185">Reference proteome</keyword>
<dbReference type="PANTHER" id="PTHR12202:SF0">
    <property type="entry name" value="ESF1 HOMOLOG"/>
    <property type="match status" value="1"/>
</dbReference>
<name>A0A3Q3G484_9LABR</name>
<dbReference type="Ensembl" id="ENSLBET00000029221.1">
    <property type="protein sequence ID" value="ENSLBEP00000027891.1"/>
    <property type="gene ID" value="ENSLBEG00000021140.1"/>
</dbReference>
<dbReference type="Proteomes" id="UP000261660">
    <property type="component" value="Unplaced"/>
</dbReference>
<feature type="region of interest" description="Disordered" evidence="3">
    <location>
        <begin position="1"/>
        <end position="25"/>
    </location>
</feature>
<evidence type="ECO:0000313" key="6">
    <source>
        <dbReference type="Proteomes" id="UP000261660"/>
    </source>
</evidence>
<dbReference type="InParanoid" id="A0A3Q3G484"/>
<feature type="region of interest" description="Disordered" evidence="3">
    <location>
        <begin position="51"/>
        <end position="101"/>
    </location>
</feature>
<keyword evidence="2" id="KW-0539">Nucleus</keyword>
<dbReference type="AlphaFoldDB" id="A0A3Q3G484"/>
<dbReference type="GO" id="GO:0003723">
    <property type="term" value="F:RNA binding"/>
    <property type="evidence" value="ECO:0007669"/>
    <property type="project" value="TreeGrafter"/>
</dbReference>
<dbReference type="InterPro" id="IPR039754">
    <property type="entry name" value="Esf1"/>
</dbReference>
<proteinExistence type="predicted"/>
<sequence>VEQQNLSQKKKKLLKKKGEELQQEDQFQVGVMMSQDPRFQAMFTSHLFNLDPSHPSYKKTNATQSILTEKQRRRDEEQRRLEDGLRDQGEGDRDAAAAVDLTSKKAMDPSLSMLVKSIKSKTEQFQARKETDCFIL</sequence>
<evidence type="ECO:0000256" key="1">
    <source>
        <dbReference type="ARBA" id="ARBA00004604"/>
    </source>
</evidence>
<evidence type="ECO:0000256" key="3">
    <source>
        <dbReference type="SAM" id="MobiDB-lite"/>
    </source>
</evidence>
<dbReference type="STRING" id="56723.ENSLBEP00000027891"/>
<reference evidence="5" key="1">
    <citation type="submission" date="2025-08" db="UniProtKB">
        <authorList>
            <consortium name="Ensembl"/>
        </authorList>
    </citation>
    <scope>IDENTIFICATION</scope>
</reference>